<gene>
    <name evidence="2" type="primary">NCL1_36580</name>
    <name evidence="2" type="ORF">TNCT_365081</name>
</gene>
<feature type="compositionally biased region" description="Basic and acidic residues" evidence="1">
    <location>
        <begin position="38"/>
        <end position="47"/>
    </location>
</feature>
<dbReference type="Proteomes" id="UP000887116">
    <property type="component" value="Unassembled WGS sequence"/>
</dbReference>
<feature type="compositionally biased region" description="Basic and acidic residues" evidence="1">
    <location>
        <begin position="68"/>
        <end position="118"/>
    </location>
</feature>
<feature type="compositionally biased region" description="Basic and acidic residues" evidence="1">
    <location>
        <begin position="1"/>
        <end position="21"/>
    </location>
</feature>
<evidence type="ECO:0000313" key="2">
    <source>
        <dbReference type="EMBL" id="GFQ70341.1"/>
    </source>
</evidence>
<name>A0A8X6KDC7_TRICU</name>
<dbReference type="EMBL" id="BMAO01000970">
    <property type="protein sequence ID" value="GFQ70341.1"/>
    <property type="molecule type" value="Genomic_DNA"/>
</dbReference>
<feature type="region of interest" description="Disordered" evidence="1">
    <location>
        <begin position="197"/>
        <end position="231"/>
    </location>
</feature>
<feature type="region of interest" description="Disordered" evidence="1">
    <location>
        <begin position="1"/>
        <end position="118"/>
    </location>
</feature>
<feature type="compositionally biased region" description="Basic and acidic residues" evidence="1">
    <location>
        <begin position="205"/>
        <end position="231"/>
    </location>
</feature>
<dbReference type="OrthoDB" id="10595913at2759"/>
<reference evidence="2" key="1">
    <citation type="submission" date="2020-07" db="EMBL/GenBank/DDBJ databases">
        <title>Multicomponent nature underlies the extraordinary mechanical properties of spider dragline silk.</title>
        <authorList>
            <person name="Kono N."/>
            <person name="Nakamura H."/>
            <person name="Mori M."/>
            <person name="Yoshida Y."/>
            <person name="Ohtoshi R."/>
            <person name="Malay A.D."/>
            <person name="Moran D.A.P."/>
            <person name="Tomita M."/>
            <person name="Numata K."/>
            <person name="Arakawa K."/>
        </authorList>
    </citation>
    <scope>NUCLEOTIDE SEQUENCE</scope>
</reference>
<evidence type="ECO:0000313" key="3">
    <source>
        <dbReference type="Proteomes" id="UP000887116"/>
    </source>
</evidence>
<accession>A0A8X6KDC7</accession>
<keyword evidence="3" id="KW-1185">Reference proteome</keyword>
<feature type="region of interest" description="Disordered" evidence="1">
    <location>
        <begin position="244"/>
        <end position="268"/>
    </location>
</feature>
<feature type="compositionally biased region" description="Polar residues" evidence="1">
    <location>
        <begin position="257"/>
        <end position="268"/>
    </location>
</feature>
<sequence>MSGSDDKSPHTRNKITEKPSEDLTVSTPCSYGGARPKVYPEKKENKSPHRRSKTDEPSCSYGGARPKVYSEIKKDETEKSSNVERALEKLESAVRRQEKLVRRRREEVEKDKSVSEHLDPGRYHTEQQLQDARLHMEELQVTEEQFFENYLKACKNRKEEEGYSCETSDLVNRILNLLDSIDEITTAMLYIIEDDQETYPSSSTEHSDNRRGSDIYEDYASKSEEKTPTFFHETMKDRVTFDNINRLNLEDRPPSVLPSSMSSTPPSQ</sequence>
<comment type="caution">
    <text evidence="2">The sequence shown here is derived from an EMBL/GenBank/DDBJ whole genome shotgun (WGS) entry which is preliminary data.</text>
</comment>
<proteinExistence type="predicted"/>
<evidence type="ECO:0000256" key="1">
    <source>
        <dbReference type="SAM" id="MobiDB-lite"/>
    </source>
</evidence>
<organism evidence="2 3">
    <name type="scientific">Trichonephila clavata</name>
    <name type="common">Joro spider</name>
    <name type="synonym">Nephila clavata</name>
    <dbReference type="NCBI Taxonomy" id="2740835"/>
    <lineage>
        <taxon>Eukaryota</taxon>
        <taxon>Metazoa</taxon>
        <taxon>Ecdysozoa</taxon>
        <taxon>Arthropoda</taxon>
        <taxon>Chelicerata</taxon>
        <taxon>Arachnida</taxon>
        <taxon>Araneae</taxon>
        <taxon>Araneomorphae</taxon>
        <taxon>Entelegynae</taxon>
        <taxon>Araneoidea</taxon>
        <taxon>Nephilidae</taxon>
        <taxon>Trichonephila</taxon>
    </lineage>
</organism>
<protein>
    <submittedName>
        <fullName evidence="2">Uncharacterized protein</fullName>
    </submittedName>
</protein>
<dbReference type="AlphaFoldDB" id="A0A8X6KDC7"/>